<reference evidence="2" key="2">
    <citation type="submission" date="2015-01" db="EMBL/GenBank/DDBJ databases">
        <title>Evolutionary Origins and Diversification of the Mycorrhizal Mutualists.</title>
        <authorList>
            <consortium name="DOE Joint Genome Institute"/>
            <consortium name="Mycorrhizal Genomics Consortium"/>
            <person name="Kohler A."/>
            <person name="Kuo A."/>
            <person name="Nagy L.G."/>
            <person name="Floudas D."/>
            <person name="Copeland A."/>
            <person name="Barry K.W."/>
            <person name="Cichocki N."/>
            <person name="Veneault-Fourrey C."/>
            <person name="LaButti K."/>
            <person name="Lindquist E.A."/>
            <person name="Lipzen A."/>
            <person name="Lundell T."/>
            <person name="Morin E."/>
            <person name="Murat C."/>
            <person name="Riley R."/>
            <person name="Ohm R."/>
            <person name="Sun H."/>
            <person name="Tunlid A."/>
            <person name="Henrissat B."/>
            <person name="Grigoriev I.V."/>
            <person name="Hibbett D.S."/>
            <person name="Martin F."/>
        </authorList>
    </citation>
    <scope>NUCLEOTIDE SEQUENCE [LARGE SCALE GENOMIC DNA]</scope>
    <source>
        <strain evidence="2">Ve08.2h10</strain>
    </source>
</reference>
<dbReference type="EMBL" id="KN827338">
    <property type="protein sequence ID" value="KIK76710.1"/>
    <property type="molecule type" value="Genomic_DNA"/>
</dbReference>
<reference evidence="1 2" key="1">
    <citation type="submission" date="2014-04" db="EMBL/GenBank/DDBJ databases">
        <authorList>
            <consortium name="DOE Joint Genome Institute"/>
            <person name="Kuo A."/>
            <person name="Kohler A."/>
            <person name="Jargeat P."/>
            <person name="Nagy L.G."/>
            <person name="Floudas D."/>
            <person name="Copeland A."/>
            <person name="Barry K.W."/>
            <person name="Cichocki N."/>
            <person name="Veneault-Fourrey C."/>
            <person name="LaButti K."/>
            <person name="Lindquist E.A."/>
            <person name="Lipzen A."/>
            <person name="Lundell T."/>
            <person name="Morin E."/>
            <person name="Murat C."/>
            <person name="Sun H."/>
            <person name="Tunlid A."/>
            <person name="Henrissat B."/>
            <person name="Grigoriev I.V."/>
            <person name="Hibbett D.S."/>
            <person name="Martin F."/>
            <person name="Nordberg H.P."/>
            <person name="Cantor M.N."/>
            <person name="Hua S.X."/>
        </authorList>
    </citation>
    <scope>NUCLEOTIDE SEQUENCE [LARGE SCALE GENOMIC DNA]</scope>
    <source>
        <strain evidence="1 2">Ve08.2h10</strain>
    </source>
</reference>
<name>A0A0D0DFW1_9AGAM</name>
<organism evidence="1 2">
    <name type="scientific">Paxillus rubicundulus Ve08.2h10</name>
    <dbReference type="NCBI Taxonomy" id="930991"/>
    <lineage>
        <taxon>Eukaryota</taxon>
        <taxon>Fungi</taxon>
        <taxon>Dikarya</taxon>
        <taxon>Basidiomycota</taxon>
        <taxon>Agaricomycotina</taxon>
        <taxon>Agaricomycetes</taxon>
        <taxon>Agaricomycetidae</taxon>
        <taxon>Boletales</taxon>
        <taxon>Paxilineae</taxon>
        <taxon>Paxillaceae</taxon>
        <taxon>Paxillus</taxon>
    </lineage>
</organism>
<dbReference type="HOGENOM" id="CLU_2794902_0_0_1"/>
<protein>
    <submittedName>
        <fullName evidence="1">Uncharacterized protein</fullName>
    </submittedName>
</protein>
<evidence type="ECO:0000313" key="1">
    <source>
        <dbReference type="EMBL" id="KIK76710.1"/>
    </source>
</evidence>
<keyword evidence="2" id="KW-1185">Reference proteome</keyword>
<dbReference type="InParanoid" id="A0A0D0DFW1"/>
<accession>A0A0D0DFW1</accession>
<dbReference type="AlphaFoldDB" id="A0A0D0DFW1"/>
<gene>
    <name evidence="1" type="ORF">PAXRUDRAFT_169066</name>
</gene>
<sequence length="69" mass="7694">MPYPSNPLDDIRAHSFDREHGLRSGGISRTFGSVLRWAACSSVSRNQRDERLSDGFPLGLLSVVSLLYE</sequence>
<proteinExistence type="predicted"/>
<dbReference type="OrthoDB" id="10259545at2759"/>
<evidence type="ECO:0000313" key="2">
    <source>
        <dbReference type="Proteomes" id="UP000054538"/>
    </source>
</evidence>
<dbReference type="Proteomes" id="UP000054538">
    <property type="component" value="Unassembled WGS sequence"/>
</dbReference>